<organism evidence="4 5">
    <name type="scientific">Coregonus suidteri</name>
    <dbReference type="NCBI Taxonomy" id="861788"/>
    <lineage>
        <taxon>Eukaryota</taxon>
        <taxon>Metazoa</taxon>
        <taxon>Chordata</taxon>
        <taxon>Craniata</taxon>
        <taxon>Vertebrata</taxon>
        <taxon>Euteleostomi</taxon>
        <taxon>Actinopterygii</taxon>
        <taxon>Neopterygii</taxon>
        <taxon>Teleostei</taxon>
        <taxon>Protacanthopterygii</taxon>
        <taxon>Salmoniformes</taxon>
        <taxon>Salmonidae</taxon>
        <taxon>Coregoninae</taxon>
        <taxon>Coregonus</taxon>
    </lineage>
</organism>
<evidence type="ECO:0000313" key="5">
    <source>
        <dbReference type="Proteomes" id="UP001356427"/>
    </source>
</evidence>
<dbReference type="Pfam" id="PF07686">
    <property type="entry name" value="V-set"/>
    <property type="match status" value="1"/>
</dbReference>
<comment type="caution">
    <text evidence="4">The sequence shown here is derived from an EMBL/GenBank/DDBJ whole genome shotgun (WGS) entry which is preliminary data.</text>
</comment>
<feature type="signal peptide" evidence="2">
    <location>
        <begin position="1"/>
        <end position="20"/>
    </location>
</feature>
<dbReference type="SMART" id="SM00409">
    <property type="entry name" value="IG"/>
    <property type="match status" value="1"/>
</dbReference>
<evidence type="ECO:0000313" key="4">
    <source>
        <dbReference type="EMBL" id="KAK6294279.1"/>
    </source>
</evidence>
<dbReference type="InterPro" id="IPR013106">
    <property type="entry name" value="Ig_V-set"/>
</dbReference>
<feature type="chain" id="PRO_5042825390" description="Immunoglobulin domain-containing protein" evidence="2">
    <location>
        <begin position="21"/>
        <end position="163"/>
    </location>
</feature>
<evidence type="ECO:0000256" key="2">
    <source>
        <dbReference type="SAM" id="SignalP"/>
    </source>
</evidence>
<dbReference type="InterPro" id="IPR013783">
    <property type="entry name" value="Ig-like_fold"/>
</dbReference>
<dbReference type="EMBL" id="JAGTTL010000035">
    <property type="protein sequence ID" value="KAK6294279.1"/>
    <property type="molecule type" value="Genomic_DNA"/>
</dbReference>
<keyword evidence="2" id="KW-0732">Signal</keyword>
<gene>
    <name evidence="4" type="ORF">J4Q44_G00351090</name>
</gene>
<evidence type="ECO:0000256" key="1">
    <source>
        <dbReference type="SAM" id="Phobius"/>
    </source>
</evidence>
<feature type="transmembrane region" description="Helical" evidence="1">
    <location>
        <begin position="140"/>
        <end position="162"/>
    </location>
</feature>
<protein>
    <recommendedName>
        <fullName evidence="3">Immunoglobulin domain-containing protein</fullName>
    </recommendedName>
</protein>
<dbReference type="Gene3D" id="2.60.40.10">
    <property type="entry name" value="Immunoglobulins"/>
    <property type="match status" value="1"/>
</dbReference>
<dbReference type="AlphaFoldDB" id="A0AAN8KGF5"/>
<keyword evidence="1" id="KW-0472">Membrane</keyword>
<sequence>MNKTTALTILCCSMLWEAFGAGQNEILVKPGDTVTLGCDITLEYEIMWFVLRPDATLSVAITMKTNIPLSLNKKFDVCFESVYDTALFRSNLSILNISESDVGLYYCAEQRANIFKIGSGTKLSLISGDQLSTTVVGMKLSWFITLIIAPMFSVLGSALCVFC</sequence>
<keyword evidence="5" id="KW-1185">Reference proteome</keyword>
<dbReference type="InterPro" id="IPR003599">
    <property type="entry name" value="Ig_sub"/>
</dbReference>
<accession>A0AAN8KGF5</accession>
<dbReference type="SUPFAM" id="SSF48726">
    <property type="entry name" value="Immunoglobulin"/>
    <property type="match status" value="1"/>
</dbReference>
<reference evidence="4 5" key="1">
    <citation type="submission" date="2021-04" db="EMBL/GenBank/DDBJ databases">
        <authorList>
            <person name="De Guttry C."/>
            <person name="Zahm M."/>
            <person name="Klopp C."/>
            <person name="Cabau C."/>
            <person name="Louis A."/>
            <person name="Berthelot C."/>
            <person name="Parey E."/>
            <person name="Roest Crollius H."/>
            <person name="Montfort J."/>
            <person name="Robinson-Rechavi M."/>
            <person name="Bucao C."/>
            <person name="Bouchez O."/>
            <person name="Gislard M."/>
            <person name="Lluch J."/>
            <person name="Milhes M."/>
            <person name="Lampietro C."/>
            <person name="Lopez Roques C."/>
            <person name="Donnadieu C."/>
            <person name="Braasch I."/>
            <person name="Desvignes T."/>
            <person name="Postlethwait J."/>
            <person name="Bobe J."/>
            <person name="Wedekind C."/>
            <person name="Guiguen Y."/>
        </authorList>
    </citation>
    <scope>NUCLEOTIDE SEQUENCE [LARGE SCALE GENOMIC DNA]</scope>
    <source>
        <strain evidence="4">Cs_M1</strain>
        <tissue evidence="4">Blood</tissue>
    </source>
</reference>
<name>A0AAN8KGF5_9TELE</name>
<keyword evidence="1" id="KW-1133">Transmembrane helix</keyword>
<evidence type="ECO:0000259" key="3">
    <source>
        <dbReference type="SMART" id="SM00409"/>
    </source>
</evidence>
<dbReference type="InterPro" id="IPR036179">
    <property type="entry name" value="Ig-like_dom_sf"/>
</dbReference>
<feature type="domain" description="Immunoglobulin" evidence="3">
    <location>
        <begin position="23"/>
        <end position="126"/>
    </location>
</feature>
<proteinExistence type="predicted"/>
<keyword evidence="1" id="KW-0812">Transmembrane</keyword>
<dbReference type="Proteomes" id="UP001356427">
    <property type="component" value="Unassembled WGS sequence"/>
</dbReference>